<evidence type="ECO:0000256" key="8">
    <source>
        <dbReference type="ARBA" id="ARBA00023170"/>
    </source>
</evidence>
<organism evidence="15 16">
    <name type="scientific">Microctonus aethiopoides</name>
    <dbReference type="NCBI Taxonomy" id="144406"/>
    <lineage>
        <taxon>Eukaryota</taxon>
        <taxon>Metazoa</taxon>
        <taxon>Ecdysozoa</taxon>
        <taxon>Arthropoda</taxon>
        <taxon>Hexapoda</taxon>
        <taxon>Insecta</taxon>
        <taxon>Pterygota</taxon>
        <taxon>Neoptera</taxon>
        <taxon>Endopterygota</taxon>
        <taxon>Hymenoptera</taxon>
        <taxon>Apocrita</taxon>
        <taxon>Ichneumonoidea</taxon>
        <taxon>Braconidae</taxon>
        <taxon>Euphorinae</taxon>
        <taxon>Microctonus</taxon>
    </lineage>
</organism>
<evidence type="ECO:0000256" key="6">
    <source>
        <dbReference type="ARBA" id="ARBA00023040"/>
    </source>
</evidence>
<dbReference type="PANTHER" id="PTHR24248:SF174">
    <property type="entry name" value="TYRAMINE_OCTOPAMINE RECEPTOR"/>
    <property type="match status" value="1"/>
</dbReference>
<evidence type="ECO:0000256" key="12">
    <source>
        <dbReference type="SAM" id="MobiDB-lite"/>
    </source>
</evidence>
<accession>A0AA39F8L6</accession>
<comment type="subcellular location">
    <subcellularLocation>
        <location evidence="1">Cell membrane</location>
        <topology evidence="1">Multi-pass membrane protein</topology>
    </subcellularLocation>
</comment>
<dbReference type="Pfam" id="PF00001">
    <property type="entry name" value="7tm_1"/>
    <property type="match status" value="1"/>
</dbReference>
<protein>
    <recommendedName>
        <fullName evidence="14">G-protein coupled receptors family 1 profile domain-containing protein</fullName>
    </recommendedName>
</protein>
<evidence type="ECO:0000256" key="5">
    <source>
        <dbReference type="ARBA" id="ARBA00022989"/>
    </source>
</evidence>
<evidence type="ECO:0000313" key="16">
    <source>
        <dbReference type="Proteomes" id="UP001168990"/>
    </source>
</evidence>
<dbReference type="PANTHER" id="PTHR24248">
    <property type="entry name" value="ADRENERGIC RECEPTOR-RELATED G-PROTEIN COUPLED RECEPTOR"/>
    <property type="match status" value="1"/>
</dbReference>
<gene>
    <name evidence="15" type="ORF">PV328_003411</name>
</gene>
<feature type="transmembrane region" description="Helical" evidence="13">
    <location>
        <begin position="140"/>
        <end position="160"/>
    </location>
</feature>
<keyword evidence="3" id="KW-1003">Cell membrane</keyword>
<feature type="transmembrane region" description="Helical" evidence="13">
    <location>
        <begin position="453"/>
        <end position="475"/>
    </location>
</feature>
<feature type="transmembrane region" description="Helical" evidence="13">
    <location>
        <begin position="98"/>
        <end position="119"/>
    </location>
</feature>
<feature type="compositionally biased region" description="Basic and acidic residues" evidence="12">
    <location>
        <begin position="537"/>
        <end position="549"/>
    </location>
</feature>
<dbReference type="PROSITE" id="PS00237">
    <property type="entry name" value="G_PROTEIN_RECEP_F1_1"/>
    <property type="match status" value="1"/>
</dbReference>
<dbReference type="InterPro" id="IPR017452">
    <property type="entry name" value="GPCR_Rhodpsn_7TM"/>
</dbReference>
<evidence type="ECO:0000256" key="11">
    <source>
        <dbReference type="RuleBase" id="RU000688"/>
    </source>
</evidence>
<keyword evidence="16" id="KW-1185">Reference proteome</keyword>
<keyword evidence="7 13" id="KW-0472">Membrane</keyword>
<dbReference type="PROSITE" id="PS50262">
    <property type="entry name" value="G_PROTEIN_RECEP_F1_2"/>
    <property type="match status" value="1"/>
</dbReference>
<dbReference type="CDD" id="cd15063">
    <property type="entry name" value="7tmA_Octopamine_R"/>
    <property type="match status" value="1"/>
</dbReference>
<evidence type="ECO:0000256" key="9">
    <source>
        <dbReference type="ARBA" id="ARBA00023180"/>
    </source>
</evidence>
<evidence type="ECO:0000256" key="13">
    <source>
        <dbReference type="SAM" id="Phobius"/>
    </source>
</evidence>
<proteinExistence type="inferred from homology"/>
<dbReference type="GO" id="GO:0005886">
    <property type="term" value="C:plasma membrane"/>
    <property type="evidence" value="ECO:0007669"/>
    <property type="project" value="UniProtKB-SubCell"/>
</dbReference>
<feature type="transmembrane region" description="Helical" evidence="13">
    <location>
        <begin position="61"/>
        <end position="86"/>
    </location>
</feature>
<keyword evidence="9" id="KW-0325">Glycoprotein</keyword>
<feature type="domain" description="G-protein coupled receptors family 1 profile" evidence="14">
    <location>
        <begin position="40"/>
        <end position="472"/>
    </location>
</feature>
<feature type="region of interest" description="Disordered" evidence="12">
    <location>
        <begin position="275"/>
        <end position="295"/>
    </location>
</feature>
<comment type="caution">
    <text evidence="15">The sequence shown here is derived from an EMBL/GenBank/DDBJ whole genome shotgun (WGS) entry which is preliminary data.</text>
</comment>
<feature type="region of interest" description="Disordered" evidence="12">
    <location>
        <begin position="511"/>
        <end position="549"/>
    </location>
</feature>
<dbReference type="SMART" id="SM01381">
    <property type="entry name" value="7TM_GPCR_Srsx"/>
    <property type="match status" value="1"/>
</dbReference>
<reference evidence="15" key="2">
    <citation type="submission" date="2023-03" db="EMBL/GenBank/DDBJ databases">
        <authorList>
            <person name="Inwood S.N."/>
            <person name="Skelly J.G."/>
            <person name="Guhlin J."/>
            <person name="Harrop T.W.R."/>
            <person name="Goldson S.G."/>
            <person name="Dearden P.K."/>
        </authorList>
    </citation>
    <scope>NUCLEOTIDE SEQUENCE</scope>
    <source>
        <strain evidence="15">Irish</strain>
        <tissue evidence="15">Whole body</tissue>
    </source>
</reference>
<dbReference type="GO" id="GO:0004930">
    <property type="term" value="F:G protein-coupled receptor activity"/>
    <property type="evidence" value="ECO:0007669"/>
    <property type="project" value="UniProtKB-KW"/>
</dbReference>
<comment type="similarity">
    <text evidence="2 11">Belongs to the G-protein coupled receptor 1 family.</text>
</comment>
<feature type="transmembrane region" description="Helical" evidence="13">
    <location>
        <begin position="208"/>
        <end position="229"/>
    </location>
</feature>
<dbReference type="Gene3D" id="1.20.1070.10">
    <property type="entry name" value="Rhodopsin 7-helix transmembrane proteins"/>
    <property type="match status" value="2"/>
</dbReference>
<dbReference type="Proteomes" id="UP001168990">
    <property type="component" value="Unassembled WGS sequence"/>
</dbReference>
<dbReference type="PRINTS" id="PR00237">
    <property type="entry name" value="GPCRRHODOPSN"/>
</dbReference>
<name>A0AA39F8L6_9HYME</name>
<dbReference type="SUPFAM" id="SSF81321">
    <property type="entry name" value="Family A G protein-coupled receptor-like"/>
    <property type="match status" value="1"/>
</dbReference>
<keyword evidence="5 13" id="KW-1133">Transmembrane helix</keyword>
<dbReference type="AlphaFoldDB" id="A0AA39F8L6"/>
<evidence type="ECO:0000256" key="2">
    <source>
        <dbReference type="ARBA" id="ARBA00010663"/>
    </source>
</evidence>
<keyword evidence="4 11" id="KW-0812">Transmembrane</keyword>
<evidence type="ECO:0000259" key="14">
    <source>
        <dbReference type="PROSITE" id="PS50262"/>
    </source>
</evidence>
<feature type="transmembrane region" description="Helical" evidence="13">
    <location>
        <begin position="420"/>
        <end position="441"/>
    </location>
</feature>
<feature type="transmembrane region" description="Helical" evidence="13">
    <location>
        <begin position="20"/>
        <end position="49"/>
    </location>
</feature>
<evidence type="ECO:0000256" key="4">
    <source>
        <dbReference type="ARBA" id="ARBA00022692"/>
    </source>
</evidence>
<dbReference type="InterPro" id="IPR000276">
    <property type="entry name" value="GPCR_Rhodpsn"/>
</dbReference>
<keyword evidence="10 11" id="KW-0807">Transducer</keyword>
<evidence type="ECO:0000256" key="10">
    <source>
        <dbReference type="ARBA" id="ARBA00023224"/>
    </source>
</evidence>
<evidence type="ECO:0000256" key="7">
    <source>
        <dbReference type="ARBA" id="ARBA00023136"/>
    </source>
</evidence>
<keyword evidence="8 11" id="KW-0675">Receptor</keyword>
<sequence>MRDLNASACNELYEDVEWSGVGIVTTLVVLAIVDVMVILGNVLVILAVYHTTKLRNVTNMFIVSLAVADLLVGVAVLPFSATWEVFKVWIFGDLWCSVWLAVDVWMCTASILNLCAISLDRYLAVTRPVSYPQIMSPKRAKLLVAMVWVLSFVICFPPLVGWKDQRSNPPKRETSLSTEQNGPYNSTTILVPVTPCPWICELTNDAGYVVYSALGSFYIPMLVMLFFYWRIYNAAVSTTKAINQGFRTTKGSKMLGSRFDEQRLTLRIHRGRGSVYNGGHSSGTRSPESSRNASVRHDKIKISVSYPSTETLNTKCNTLERTPSKCSQISVHYNSNGQTQSQLCSTSKNTHLKVGGINRVGSTRRPSRRSSCESQVTGDEVSLRELATGSEEKPRVMKMGKRNIKAQVKRFRMETKAAKTLGIIVGGFILCWLPFFTMYLVRAFCPNCIHATVFSILFWLGYCNSAINPCIYALFSKDFRFAFKRIICNCFCKGMKNSLRRGSDGSQLAIRNDRSPSYSIRVPQHGVSIEDSDPDPSSDHNAHSQSDSR</sequence>
<evidence type="ECO:0000256" key="3">
    <source>
        <dbReference type="ARBA" id="ARBA00022475"/>
    </source>
</evidence>
<evidence type="ECO:0000313" key="15">
    <source>
        <dbReference type="EMBL" id="KAK0164839.1"/>
    </source>
</evidence>
<dbReference type="EMBL" id="JAQQBS010001422">
    <property type="protein sequence ID" value="KAK0164839.1"/>
    <property type="molecule type" value="Genomic_DNA"/>
</dbReference>
<keyword evidence="6 11" id="KW-0297">G-protein coupled receptor</keyword>
<evidence type="ECO:0000256" key="1">
    <source>
        <dbReference type="ARBA" id="ARBA00004651"/>
    </source>
</evidence>
<reference evidence="15" key="1">
    <citation type="journal article" date="2023" name="bioRxiv">
        <title>Scaffold-level genome assemblies of two parasitoid biocontrol wasps reveal the parthenogenesis mechanism and an associated novel virus.</title>
        <authorList>
            <person name="Inwood S."/>
            <person name="Skelly J."/>
            <person name="Guhlin J."/>
            <person name="Harrop T."/>
            <person name="Goldson S."/>
            <person name="Dearden P."/>
        </authorList>
    </citation>
    <scope>NUCLEOTIDE SEQUENCE</scope>
    <source>
        <strain evidence="15">Irish</strain>
        <tissue evidence="15">Whole body</tissue>
    </source>
</reference>
<feature type="compositionally biased region" description="Polar residues" evidence="12">
    <location>
        <begin position="282"/>
        <end position="293"/>
    </location>
</feature>